<dbReference type="Proteomes" id="UP001294412">
    <property type="component" value="Unassembled WGS sequence"/>
</dbReference>
<accession>A0ABU5I0T9</accession>
<keyword evidence="6" id="KW-0413">Isomerase</keyword>
<evidence type="ECO:0000256" key="2">
    <source>
        <dbReference type="ARBA" id="ARBA00010231"/>
    </source>
</evidence>
<dbReference type="Gene3D" id="3.40.120.10">
    <property type="entry name" value="Alpha-D-Glucose-1,6-Bisphosphate, subunit A, domain 3"/>
    <property type="match status" value="3"/>
</dbReference>
<dbReference type="InterPro" id="IPR005845">
    <property type="entry name" value="A-D-PHexomutase_a/b/a-II"/>
</dbReference>
<dbReference type="InterPro" id="IPR016055">
    <property type="entry name" value="A-D-PHexomutase_a/b/a-I/II/III"/>
</dbReference>
<evidence type="ECO:0000256" key="7">
    <source>
        <dbReference type="RuleBase" id="RU004326"/>
    </source>
</evidence>
<evidence type="ECO:0000256" key="1">
    <source>
        <dbReference type="ARBA" id="ARBA00001946"/>
    </source>
</evidence>
<dbReference type="EMBL" id="JAXLPB010000002">
    <property type="protein sequence ID" value="MDY8109005.1"/>
    <property type="molecule type" value="Genomic_DNA"/>
</dbReference>
<gene>
    <name evidence="11" type="ORF">U0C82_07595</name>
</gene>
<feature type="domain" description="Alpha-D-phosphohexomutase alpha/beta/alpha" evidence="8">
    <location>
        <begin position="4"/>
        <end position="127"/>
    </location>
</feature>
<evidence type="ECO:0000259" key="9">
    <source>
        <dbReference type="Pfam" id="PF02879"/>
    </source>
</evidence>
<evidence type="ECO:0000313" key="12">
    <source>
        <dbReference type="Proteomes" id="UP001294412"/>
    </source>
</evidence>
<dbReference type="InterPro" id="IPR005846">
    <property type="entry name" value="A-D-PHexomutase_a/b/a-III"/>
</dbReference>
<feature type="domain" description="Alpha-D-phosphohexomutase alpha/beta/alpha" evidence="9">
    <location>
        <begin position="160"/>
        <end position="257"/>
    </location>
</feature>
<evidence type="ECO:0000256" key="4">
    <source>
        <dbReference type="ARBA" id="ARBA00022723"/>
    </source>
</evidence>
<dbReference type="Pfam" id="PF02879">
    <property type="entry name" value="PGM_PMM_II"/>
    <property type="match status" value="1"/>
</dbReference>
<dbReference type="PANTHER" id="PTHR42946">
    <property type="entry name" value="PHOSPHOHEXOSE MUTASE"/>
    <property type="match status" value="1"/>
</dbReference>
<evidence type="ECO:0000256" key="5">
    <source>
        <dbReference type="ARBA" id="ARBA00022842"/>
    </source>
</evidence>
<reference evidence="11 12" key="1">
    <citation type="submission" date="2023-12" db="EMBL/GenBank/DDBJ databases">
        <title>Description of Novel Strain Fulvimarina sp. 2208YS6-2-32 isolated from Uroteuthis (Photololigo) edulis.</title>
        <authorList>
            <person name="Park J.-S."/>
        </authorList>
    </citation>
    <scope>NUCLEOTIDE SEQUENCE [LARGE SCALE GENOMIC DNA]</scope>
    <source>
        <strain evidence="11 12">2208YS6-2-32</strain>
    </source>
</reference>
<dbReference type="SUPFAM" id="SSF53738">
    <property type="entry name" value="Phosphoglucomutase, first 3 domains"/>
    <property type="match status" value="3"/>
</dbReference>
<sequence length="477" mass="49630">MSSLKFGTSGLRGLVIDLDGAPAYAWTRGFVSHLERSGQVGSKSVLVGEDLRASSPSIAARCAAAVKDAGWRVVACGALPTPALAMAAMARDAAAIMVTGSHIPDDRNGLKFYSPAGEIDKADEGGIRLAHDDLVPEIREAAHRLDLSSVEHAGPAAINAYVARYTDFFGKDALKGLRIGVYEQSSVARDVLTIVLAALGATTTGLARSDRFIPVDTEAHRPEDVELIAGWARDHGFDAIVSTDGDADRPLVAGEAGAILRGDVLGMMTANHLGLRTIVTPVTSSSAIEAADFAETVVRTRVGSPFVIAGMAEAARQGRAGIVGFEANGGVLLGSDVSRDGRTLDALPTRDAVLPILCAMSEIVRTGKPLSGVVADLNAGFTAADRLQDVPAERSAPFLARLAGDRGFAEALFAPVGAIAAIDAMDGVRTIFANGEVIHYRASGNAPELRCYIEAGSREDALQRLAWGLGAAREALG</sequence>
<comment type="similarity">
    <text evidence="2 7">Belongs to the phosphohexose mutase family.</text>
</comment>
<dbReference type="PROSITE" id="PS00710">
    <property type="entry name" value="PGM_PMM"/>
    <property type="match status" value="1"/>
</dbReference>
<proteinExistence type="inferred from homology"/>
<evidence type="ECO:0000259" key="10">
    <source>
        <dbReference type="Pfam" id="PF02880"/>
    </source>
</evidence>
<organism evidence="11 12">
    <name type="scientific">Fulvimarina uroteuthidis</name>
    <dbReference type="NCBI Taxonomy" id="3098149"/>
    <lineage>
        <taxon>Bacteria</taxon>
        <taxon>Pseudomonadati</taxon>
        <taxon>Pseudomonadota</taxon>
        <taxon>Alphaproteobacteria</taxon>
        <taxon>Hyphomicrobiales</taxon>
        <taxon>Aurantimonadaceae</taxon>
        <taxon>Fulvimarina</taxon>
    </lineage>
</organism>
<dbReference type="InterPro" id="IPR050060">
    <property type="entry name" value="Phosphoglucosamine_mutase"/>
</dbReference>
<dbReference type="Pfam" id="PF02878">
    <property type="entry name" value="PGM_PMM_I"/>
    <property type="match status" value="1"/>
</dbReference>
<comment type="cofactor">
    <cofactor evidence="1">
        <name>Mg(2+)</name>
        <dbReference type="ChEBI" id="CHEBI:18420"/>
    </cofactor>
</comment>
<dbReference type="InterPro" id="IPR005844">
    <property type="entry name" value="A-D-PHexomutase_a/b/a-I"/>
</dbReference>
<feature type="domain" description="Alpha-D-phosphohexomutase alpha/beta/alpha" evidence="10">
    <location>
        <begin position="263"/>
        <end position="376"/>
    </location>
</feature>
<keyword evidence="4 7" id="KW-0479">Metal-binding</keyword>
<dbReference type="Gene3D" id="3.30.310.50">
    <property type="entry name" value="Alpha-D-phosphohexomutase, C-terminal domain"/>
    <property type="match status" value="1"/>
</dbReference>
<dbReference type="InterPro" id="IPR036900">
    <property type="entry name" value="A-D-PHexomutase_C_sf"/>
</dbReference>
<dbReference type="CDD" id="cd03088">
    <property type="entry name" value="ManB"/>
    <property type="match status" value="1"/>
</dbReference>
<evidence type="ECO:0000256" key="3">
    <source>
        <dbReference type="ARBA" id="ARBA00022553"/>
    </source>
</evidence>
<evidence type="ECO:0000313" key="11">
    <source>
        <dbReference type="EMBL" id="MDY8109005.1"/>
    </source>
</evidence>
<dbReference type="SUPFAM" id="SSF55957">
    <property type="entry name" value="Phosphoglucomutase, C-terminal domain"/>
    <property type="match status" value="1"/>
</dbReference>
<keyword evidence="5 7" id="KW-0460">Magnesium</keyword>
<dbReference type="Pfam" id="PF02880">
    <property type="entry name" value="PGM_PMM_III"/>
    <property type="match status" value="1"/>
</dbReference>
<protein>
    <submittedName>
        <fullName evidence="11">Phosphomannomutase</fullName>
    </submittedName>
</protein>
<dbReference type="PANTHER" id="PTHR42946:SF1">
    <property type="entry name" value="PHOSPHOGLUCOMUTASE (ALPHA-D-GLUCOSE-1,6-BISPHOSPHATE-DEPENDENT)"/>
    <property type="match status" value="1"/>
</dbReference>
<evidence type="ECO:0000256" key="6">
    <source>
        <dbReference type="ARBA" id="ARBA00023235"/>
    </source>
</evidence>
<keyword evidence="12" id="KW-1185">Reference proteome</keyword>
<dbReference type="InterPro" id="IPR016066">
    <property type="entry name" value="A-D-PHexomutase_CS"/>
</dbReference>
<evidence type="ECO:0000259" key="8">
    <source>
        <dbReference type="Pfam" id="PF02878"/>
    </source>
</evidence>
<name>A0ABU5I0T9_9HYPH</name>
<keyword evidence="3" id="KW-0597">Phosphoprotein</keyword>
<comment type="caution">
    <text evidence="11">The sequence shown here is derived from an EMBL/GenBank/DDBJ whole genome shotgun (WGS) entry which is preliminary data.</text>
</comment>